<dbReference type="GO" id="GO:0004252">
    <property type="term" value="F:serine-type endopeptidase activity"/>
    <property type="evidence" value="ECO:0007669"/>
    <property type="project" value="UniProtKB-UniRule"/>
</dbReference>
<proteinExistence type="inferred from homology"/>
<feature type="domain" description="Apple" evidence="10">
    <location>
        <begin position="459"/>
        <end position="534"/>
    </location>
</feature>
<evidence type="ECO:0000256" key="1">
    <source>
        <dbReference type="ARBA" id="ARBA00011073"/>
    </source>
</evidence>
<dbReference type="GO" id="GO:0005576">
    <property type="term" value="C:extracellular region"/>
    <property type="evidence" value="ECO:0007669"/>
    <property type="project" value="InterPro"/>
</dbReference>
<dbReference type="Pfam" id="PF14295">
    <property type="entry name" value="PAN_4"/>
    <property type="match status" value="4"/>
</dbReference>
<keyword evidence="5 9" id="KW-0720">Serine protease</keyword>
<keyword evidence="12" id="KW-1185">Reference proteome</keyword>
<dbReference type="CDD" id="cd01100">
    <property type="entry name" value="APPLE_Factor_XI_like"/>
    <property type="match status" value="1"/>
</dbReference>
<feature type="active site" description="Charge relay system" evidence="9">
    <location>
        <position position="178"/>
    </location>
</feature>
<evidence type="ECO:0000313" key="11">
    <source>
        <dbReference type="EMBL" id="RQM22335.1"/>
    </source>
</evidence>
<comment type="catalytic activity">
    <reaction evidence="7">
        <text>Hydrolysis of proteins with broad specificity for peptide bonds, and a preference for a large uncharged residue in P1. Hydrolyzes peptide amides.</text>
        <dbReference type="EC" id="3.4.21.62"/>
    </reaction>
</comment>
<dbReference type="Pfam" id="PF00082">
    <property type="entry name" value="Peptidase_S8"/>
    <property type="match status" value="1"/>
</dbReference>
<dbReference type="PRINTS" id="PR00723">
    <property type="entry name" value="SUBTILISIN"/>
</dbReference>
<dbReference type="InterPro" id="IPR050131">
    <property type="entry name" value="Peptidase_S8_subtilisin-like"/>
</dbReference>
<comment type="similarity">
    <text evidence="1 9">Belongs to the peptidase S8 family.</text>
</comment>
<evidence type="ECO:0000259" key="10">
    <source>
        <dbReference type="PROSITE" id="PS50948"/>
    </source>
</evidence>
<evidence type="ECO:0000256" key="7">
    <source>
        <dbReference type="ARBA" id="ARBA00023529"/>
    </source>
</evidence>
<dbReference type="Gene3D" id="3.40.50.200">
    <property type="entry name" value="Peptidase S8/S53 domain"/>
    <property type="match status" value="1"/>
</dbReference>
<dbReference type="VEuPathDB" id="FungiDB:H257_19297"/>
<feature type="active site" description="Charge relay system" evidence="9">
    <location>
        <position position="214"/>
    </location>
</feature>
<dbReference type="EC" id="3.4.21.62" evidence="8"/>
<organism evidence="11 12">
    <name type="scientific">Aphanomyces astaci</name>
    <name type="common">Crayfish plague agent</name>
    <dbReference type="NCBI Taxonomy" id="112090"/>
    <lineage>
        <taxon>Eukaryota</taxon>
        <taxon>Sar</taxon>
        <taxon>Stramenopiles</taxon>
        <taxon>Oomycota</taxon>
        <taxon>Saprolegniomycetes</taxon>
        <taxon>Saprolegniales</taxon>
        <taxon>Verrucalvaceae</taxon>
        <taxon>Aphanomyces</taxon>
    </lineage>
</organism>
<dbReference type="InterPro" id="IPR003609">
    <property type="entry name" value="Pan_app"/>
</dbReference>
<dbReference type="Gene3D" id="3.30.30.180">
    <property type="match status" value="1"/>
</dbReference>
<accession>A0A425CZ94</accession>
<evidence type="ECO:0000256" key="2">
    <source>
        <dbReference type="ARBA" id="ARBA00022670"/>
    </source>
</evidence>
<dbReference type="InterPro" id="IPR000177">
    <property type="entry name" value="Apple"/>
</dbReference>
<dbReference type="EMBL" id="MZMZ02003210">
    <property type="protein sequence ID" value="RQM22335.1"/>
    <property type="molecule type" value="Genomic_DNA"/>
</dbReference>
<dbReference type="PROSITE" id="PS00138">
    <property type="entry name" value="SUBTILASE_SER"/>
    <property type="match status" value="1"/>
</dbReference>
<dbReference type="PROSITE" id="PS50948">
    <property type="entry name" value="PAN"/>
    <property type="match status" value="1"/>
</dbReference>
<dbReference type="SUPFAM" id="SSF52743">
    <property type="entry name" value="Subtilisin-like"/>
    <property type="match status" value="1"/>
</dbReference>
<comment type="caution">
    <text evidence="11">The sequence shown here is derived from an EMBL/GenBank/DDBJ whole genome shotgun (WGS) entry which is preliminary data.</text>
</comment>
<keyword evidence="4 9" id="KW-0378">Hydrolase</keyword>
<evidence type="ECO:0000256" key="5">
    <source>
        <dbReference type="ARBA" id="ARBA00022825"/>
    </source>
</evidence>
<dbReference type="InterPro" id="IPR000209">
    <property type="entry name" value="Peptidase_S8/S53_dom"/>
</dbReference>
<dbReference type="Gene3D" id="3.50.4.10">
    <property type="entry name" value="Hepatocyte Growth Factor"/>
    <property type="match status" value="3"/>
</dbReference>
<dbReference type="PANTHER" id="PTHR43806">
    <property type="entry name" value="PEPTIDASE S8"/>
    <property type="match status" value="1"/>
</dbReference>
<keyword evidence="6" id="KW-1015">Disulfide bond</keyword>
<dbReference type="PROSITE" id="PS51892">
    <property type="entry name" value="SUBTILASE"/>
    <property type="match status" value="1"/>
</dbReference>
<dbReference type="InterPro" id="IPR036852">
    <property type="entry name" value="Peptidase_S8/S53_dom_sf"/>
</dbReference>
<evidence type="ECO:0000256" key="3">
    <source>
        <dbReference type="ARBA" id="ARBA00022737"/>
    </source>
</evidence>
<dbReference type="InterPro" id="IPR023828">
    <property type="entry name" value="Peptidase_S8_Ser-AS"/>
</dbReference>
<reference evidence="11" key="1">
    <citation type="submission" date="2018-07" db="EMBL/GenBank/DDBJ databases">
        <title>Annotation of Aphanomyces astaci genome assembly.</title>
        <authorList>
            <person name="Studholme D.J."/>
        </authorList>
    </citation>
    <scope>NUCLEOTIDE SEQUENCE [LARGE SCALE GENOMIC DNA]</scope>
    <source>
        <strain evidence="11">Pc</strain>
    </source>
</reference>
<dbReference type="InterPro" id="IPR015500">
    <property type="entry name" value="Peptidase_S8_subtilisin-rel"/>
</dbReference>
<protein>
    <recommendedName>
        <fullName evidence="8">subtilisin</fullName>
        <ecNumber evidence="8">3.4.21.62</ecNumber>
    </recommendedName>
</protein>
<dbReference type="PANTHER" id="PTHR43806:SF67">
    <property type="entry name" value="EGF-LIKE DOMAIN-CONTAINING PROTEIN"/>
    <property type="match status" value="1"/>
</dbReference>
<evidence type="ECO:0000256" key="4">
    <source>
        <dbReference type="ARBA" id="ARBA00022801"/>
    </source>
</evidence>
<gene>
    <name evidence="11" type="ORF">B5M09_009614</name>
</gene>
<sequence length="770" mass="82763">MVQYRFLALAAATTAVTAKISVQVHRDLEVAKLSNITVKFHCGEALANHRRRIKAGASRTETIESLVHSLKEHTRTSQAPVQLLLTNQSTAVEVDTTWIDCSMHIDNATEDLIDEINALQVVRIIYRSNEKAVGESKSDDQQESAVNNIDQWGINKIQAPELWAKGIKGDGIVVGIIDYGVRHTHKWLSSNWRQEYGWFDPYDNTELPNDPADHGTPVTSIIVGPQGIGVAPNAQWIACKGLHTTMYLERLLMKCAQFMLCPHDRYGNNYNCSKAPHVINNSFGHSTGDYSMEAMIAAWREAEIIPVFSNGNNGCDISSYPAASAHVIAVGGTDRNDFLYDSSSLGPSVRNRIKPDISAPGVDIRSASNVSDVDYLSNTGTSFAAPHVSGAVALYLSANKGASYDEVYTALANNVDTDTLTVPNNICGEKIPNAQYPNNIYGYGRLNIFKAVNATLPNCTLWTDDFEVIGKEVKNVSQSTAGNCCDECRNTPNCNAFTFTRDNGGTCWLKAEDKLVDWVYKEGSKSARVLKPNNDLTACGTLEEDVDYDGPIITSTNQAKAESCCADCENIAGCKLFVWFGGTCTLKSAKGAKRFVNGAKAGSLPTSSACAPIELNVDYVGHDIGHTSQTSADACCGDCQATSGCKLFVWFGGTCTLKSDKGDKVVVNGAKAGSLLTSIGTKETADGAKAGSLPTSSACTPMEFGVDYVGHDIRYTSQPSADACCGDCQETTGCNLFVWFRGMCTLKSAMGTNETVDGAKAGFLLAGQAS</sequence>
<dbReference type="Proteomes" id="UP000284702">
    <property type="component" value="Unassembled WGS sequence"/>
</dbReference>
<dbReference type="GO" id="GO:0006508">
    <property type="term" value="P:proteolysis"/>
    <property type="evidence" value="ECO:0007669"/>
    <property type="project" value="UniProtKB-KW"/>
</dbReference>
<dbReference type="AlphaFoldDB" id="A0A425CZ94"/>
<evidence type="ECO:0000256" key="6">
    <source>
        <dbReference type="ARBA" id="ARBA00023157"/>
    </source>
</evidence>
<keyword evidence="2 9" id="KW-0645">Protease</keyword>
<feature type="active site" description="Charge relay system" evidence="9">
    <location>
        <position position="382"/>
    </location>
</feature>
<evidence type="ECO:0000256" key="8">
    <source>
        <dbReference type="ARBA" id="ARBA00023619"/>
    </source>
</evidence>
<dbReference type="SMART" id="SM00223">
    <property type="entry name" value="APPLE"/>
    <property type="match status" value="4"/>
</dbReference>
<evidence type="ECO:0000256" key="9">
    <source>
        <dbReference type="PROSITE-ProRule" id="PRU01240"/>
    </source>
</evidence>
<evidence type="ECO:0000313" key="12">
    <source>
        <dbReference type="Proteomes" id="UP000284702"/>
    </source>
</evidence>
<dbReference type="PROSITE" id="PS00137">
    <property type="entry name" value="SUBTILASE_HIS"/>
    <property type="match status" value="1"/>
</dbReference>
<keyword evidence="3" id="KW-0677">Repeat</keyword>
<name>A0A425CZ94_APHAT</name>
<dbReference type="InterPro" id="IPR022398">
    <property type="entry name" value="Peptidase_S8_His-AS"/>
</dbReference>